<dbReference type="Proteomes" id="UP001516023">
    <property type="component" value="Unassembled WGS sequence"/>
</dbReference>
<accession>A0ABD3NY65</accession>
<sequence>MRPSPTNAILPLVRGMPPSPRSPSSRKSNAIGIMQAVTLCACSAAFAAMSTALLCILVLNGGPSNSFFGTRNQLTAIVGSQQLDSPRVYQNEVKCASIYDVSTLPTQRQYGRRAISLLKYKKASSTEEVSSENHDSAAPEGVVWLMSFPNSGTSYTIHAVRELTNTTTATNYGLEGEIKDEESVPAFKTIEDSENGPFLELIPGRVTKVPKLILTKTHCGGFCSSCTDLESFIETPRSFMRSCLKGKRGVFSNDNTEMTTVSVRYSEDLVKKVVHIFRNPMDNVVARFHLERKIRARRNKQWLRDYPNNKEGFQRWCAHMNENASQTLPSSHWIDSSLSEVMTGVPCLSEFYRYVQWHNLAFTATSDLQVPSYVFHYEDYSNRFEEVTDELLNFLDLDRVGDAPQFIDHKEYGDYYSDDEKHSIAVFIREFSTKPTWFSVKHYLTSFLSKLDDTNTPSRHFRIRGVVSIA</sequence>
<evidence type="ECO:0000313" key="3">
    <source>
        <dbReference type="EMBL" id="KAL3780860.1"/>
    </source>
</evidence>
<gene>
    <name evidence="3" type="ORF">HJC23_001593</name>
</gene>
<proteinExistence type="predicted"/>
<dbReference type="SUPFAM" id="SSF52540">
    <property type="entry name" value="P-loop containing nucleoside triphosphate hydrolases"/>
    <property type="match status" value="1"/>
</dbReference>
<evidence type="ECO:0000313" key="4">
    <source>
        <dbReference type="Proteomes" id="UP001516023"/>
    </source>
</evidence>
<protein>
    <recommendedName>
        <fullName evidence="2">Sulfotransferase domain-containing protein</fullName>
    </recommendedName>
</protein>
<dbReference type="InterPro" id="IPR000863">
    <property type="entry name" value="Sulfotransferase_dom"/>
</dbReference>
<feature type="region of interest" description="Disordered" evidence="1">
    <location>
        <begin position="1"/>
        <end position="27"/>
    </location>
</feature>
<evidence type="ECO:0000256" key="1">
    <source>
        <dbReference type="SAM" id="MobiDB-lite"/>
    </source>
</evidence>
<dbReference type="Gene3D" id="3.40.50.300">
    <property type="entry name" value="P-loop containing nucleotide triphosphate hydrolases"/>
    <property type="match status" value="1"/>
</dbReference>
<comment type="caution">
    <text evidence="3">The sequence shown here is derived from an EMBL/GenBank/DDBJ whole genome shotgun (WGS) entry which is preliminary data.</text>
</comment>
<dbReference type="Pfam" id="PF00685">
    <property type="entry name" value="Sulfotransfer_1"/>
    <property type="match status" value="1"/>
</dbReference>
<dbReference type="InterPro" id="IPR027417">
    <property type="entry name" value="P-loop_NTPase"/>
</dbReference>
<dbReference type="EMBL" id="JABMIG020000336">
    <property type="protein sequence ID" value="KAL3780860.1"/>
    <property type="molecule type" value="Genomic_DNA"/>
</dbReference>
<dbReference type="AlphaFoldDB" id="A0ABD3NY65"/>
<evidence type="ECO:0000259" key="2">
    <source>
        <dbReference type="Pfam" id="PF00685"/>
    </source>
</evidence>
<reference evidence="3 4" key="1">
    <citation type="journal article" date="2020" name="G3 (Bethesda)">
        <title>Improved Reference Genome for Cyclotella cryptica CCMP332, a Model for Cell Wall Morphogenesis, Salinity Adaptation, and Lipid Production in Diatoms (Bacillariophyta).</title>
        <authorList>
            <person name="Roberts W.R."/>
            <person name="Downey K.M."/>
            <person name="Ruck E.C."/>
            <person name="Traller J.C."/>
            <person name="Alverson A.J."/>
        </authorList>
    </citation>
    <scope>NUCLEOTIDE SEQUENCE [LARGE SCALE GENOMIC DNA]</scope>
    <source>
        <strain evidence="3 4">CCMP332</strain>
    </source>
</reference>
<keyword evidence="4" id="KW-1185">Reference proteome</keyword>
<feature type="domain" description="Sulfotransferase" evidence="2">
    <location>
        <begin position="143"/>
        <end position="398"/>
    </location>
</feature>
<organism evidence="3 4">
    <name type="scientific">Cyclotella cryptica</name>
    <dbReference type="NCBI Taxonomy" id="29204"/>
    <lineage>
        <taxon>Eukaryota</taxon>
        <taxon>Sar</taxon>
        <taxon>Stramenopiles</taxon>
        <taxon>Ochrophyta</taxon>
        <taxon>Bacillariophyta</taxon>
        <taxon>Coscinodiscophyceae</taxon>
        <taxon>Thalassiosirophycidae</taxon>
        <taxon>Stephanodiscales</taxon>
        <taxon>Stephanodiscaceae</taxon>
        <taxon>Cyclotella</taxon>
    </lineage>
</organism>
<name>A0ABD3NY65_9STRA</name>